<name>A0A7E5A163_PANRE</name>
<feature type="domain" description="Fibrinogen C-terminal" evidence="1">
    <location>
        <begin position="17"/>
        <end position="223"/>
    </location>
</feature>
<dbReference type="InterPro" id="IPR036056">
    <property type="entry name" value="Fibrinogen-like_C"/>
</dbReference>
<keyword evidence="2" id="KW-1185">Reference proteome</keyword>
<dbReference type="AlphaFoldDB" id="A0A7E5A163"/>
<dbReference type="PROSITE" id="PS51406">
    <property type="entry name" value="FIBRINOGEN_C_2"/>
    <property type="match status" value="1"/>
</dbReference>
<proteinExistence type="predicted"/>
<dbReference type="InterPro" id="IPR014716">
    <property type="entry name" value="Fibrinogen_a/b/g_C_1"/>
</dbReference>
<dbReference type="PANTHER" id="PTHR19143">
    <property type="entry name" value="FIBRINOGEN/TENASCIN/ANGIOPOEITIN"/>
    <property type="match status" value="1"/>
</dbReference>
<reference evidence="3" key="2">
    <citation type="submission" date="2020-10" db="UniProtKB">
        <authorList>
            <consortium name="WormBaseParasite"/>
        </authorList>
    </citation>
    <scope>IDENTIFICATION</scope>
</reference>
<evidence type="ECO:0000259" key="1">
    <source>
        <dbReference type="PROSITE" id="PS51406"/>
    </source>
</evidence>
<dbReference type="SMART" id="SM00186">
    <property type="entry name" value="FBG"/>
    <property type="match status" value="1"/>
</dbReference>
<organism evidence="2 3">
    <name type="scientific">Panagrellus redivivus</name>
    <name type="common">Microworm</name>
    <dbReference type="NCBI Taxonomy" id="6233"/>
    <lineage>
        <taxon>Eukaryota</taxon>
        <taxon>Metazoa</taxon>
        <taxon>Ecdysozoa</taxon>
        <taxon>Nematoda</taxon>
        <taxon>Chromadorea</taxon>
        <taxon>Rhabditida</taxon>
        <taxon>Tylenchina</taxon>
        <taxon>Panagrolaimomorpha</taxon>
        <taxon>Panagrolaimoidea</taxon>
        <taxon>Panagrolaimidae</taxon>
        <taxon>Panagrellus</taxon>
    </lineage>
</organism>
<reference evidence="2" key="1">
    <citation type="journal article" date="2013" name="Genetics">
        <title>The draft genome and transcriptome of Panagrellus redivivus are shaped by the harsh demands of a free-living lifestyle.</title>
        <authorList>
            <person name="Srinivasan J."/>
            <person name="Dillman A.R."/>
            <person name="Macchietto M.G."/>
            <person name="Heikkinen L."/>
            <person name="Lakso M."/>
            <person name="Fracchia K.M."/>
            <person name="Antoshechkin I."/>
            <person name="Mortazavi A."/>
            <person name="Wong G."/>
            <person name="Sternberg P.W."/>
        </authorList>
    </citation>
    <scope>NUCLEOTIDE SEQUENCE [LARGE SCALE GENOMIC DNA]</scope>
    <source>
        <strain evidence="2">MT8872</strain>
    </source>
</reference>
<dbReference type="WBParaSite" id="Pan_g75.t1">
    <property type="protein sequence ID" value="Pan_g75.t1"/>
    <property type="gene ID" value="Pan_g75"/>
</dbReference>
<accession>A0A7E5A163</accession>
<dbReference type="InterPro" id="IPR050373">
    <property type="entry name" value="Fibrinogen_C-term_domain"/>
</dbReference>
<dbReference type="Gene3D" id="3.90.215.10">
    <property type="entry name" value="Gamma Fibrinogen, chain A, domain 1"/>
    <property type="match status" value="1"/>
</dbReference>
<dbReference type="SUPFAM" id="SSF56496">
    <property type="entry name" value="Fibrinogen C-terminal domain-like"/>
    <property type="match status" value="1"/>
</dbReference>
<evidence type="ECO:0000313" key="2">
    <source>
        <dbReference type="Proteomes" id="UP000492821"/>
    </source>
</evidence>
<sequence length="259" mass="29536">MTTAMKRANAPWGGDNCDQYRPTRHCADLYVYHGIRDNGVYNVSIGAIYDAYSKDTFAGILTEVYCDMESDGGGWTLMSAGNVSSDRNFDQYKNGFGDPHEQAVWLGLERLFLLTHQMQTSLRLTLERCPNATRPQLTTTCTYAQFKVYAANTQYAVYLPNYCQGNESSPNQDGWVDWPINEVGPAFQTYDMAPNYIKPCIDIYHKAGWWFSRSSCGFVNLNGLRPKCADIGSDKQSYSYLTWRSETLEDAWLYLRPRQ</sequence>
<protein>
    <submittedName>
        <fullName evidence="3">Fibrinogen C-terminal domain-containing protein</fullName>
    </submittedName>
</protein>
<dbReference type="Pfam" id="PF00147">
    <property type="entry name" value="Fibrinogen_C"/>
    <property type="match status" value="1"/>
</dbReference>
<dbReference type="InterPro" id="IPR002181">
    <property type="entry name" value="Fibrinogen_a/b/g_C_dom"/>
</dbReference>
<dbReference type="GO" id="GO:0005615">
    <property type="term" value="C:extracellular space"/>
    <property type="evidence" value="ECO:0007669"/>
    <property type="project" value="TreeGrafter"/>
</dbReference>
<dbReference type="Proteomes" id="UP000492821">
    <property type="component" value="Unassembled WGS sequence"/>
</dbReference>
<evidence type="ECO:0000313" key="3">
    <source>
        <dbReference type="WBParaSite" id="Pan_g75.t1"/>
    </source>
</evidence>